<dbReference type="InterPro" id="IPR002347">
    <property type="entry name" value="SDR_fam"/>
</dbReference>
<evidence type="ECO:0000256" key="1">
    <source>
        <dbReference type="ARBA" id="ARBA00006484"/>
    </source>
</evidence>
<dbReference type="InterPro" id="IPR020904">
    <property type="entry name" value="Sc_DH/Rdtase_CS"/>
</dbReference>
<dbReference type="PANTHER" id="PTHR44196">
    <property type="entry name" value="DEHYDROGENASE/REDUCTASE SDR FAMILY MEMBER 7B"/>
    <property type="match status" value="1"/>
</dbReference>
<dbReference type="PRINTS" id="PR00081">
    <property type="entry name" value="GDHRDH"/>
</dbReference>
<reference evidence="4 5" key="1">
    <citation type="submission" date="2019-11" db="EMBL/GenBank/DDBJ databases">
        <title>Pedobacter sp. HMF7056 Genome sequencing and assembly.</title>
        <authorList>
            <person name="Kang H."/>
            <person name="Kim H."/>
            <person name="Joh K."/>
        </authorList>
    </citation>
    <scope>NUCLEOTIDE SEQUENCE [LARGE SCALE GENOMIC DNA]</scope>
    <source>
        <strain evidence="4 5">HMF7056</strain>
    </source>
</reference>
<sequence length="256" mass="27171">METSTKTKHPFAAESLEGKRILITGGTTGIGRAAALMLAAQGANVLICGRHAPELNDTLADAEKLGLSERITGVIADLGTETGIKKIFSSVEDRFTGLDVLVNNAALAFDGIEEGSYSDWQYVLNTNLLAPLACTNEAAKLMKANGGGHIVNIGSMSAVSRGKDSSVYVATKSGLQGFSASVRKELNPDGIKVSLIEPGLVDTDMIPGTPEEHEEKKKKGEMLVADDIARSIVYVLTQTKNTAVIDLRIRPLMQES</sequence>
<proteinExistence type="inferred from homology"/>
<evidence type="ECO:0000256" key="2">
    <source>
        <dbReference type="ARBA" id="ARBA00023002"/>
    </source>
</evidence>
<dbReference type="PROSITE" id="PS00061">
    <property type="entry name" value="ADH_SHORT"/>
    <property type="match status" value="1"/>
</dbReference>
<evidence type="ECO:0000313" key="5">
    <source>
        <dbReference type="Proteomes" id="UP000451233"/>
    </source>
</evidence>
<comment type="similarity">
    <text evidence="1 3">Belongs to the short-chain dehydrogenases/reductases (SDR) family.</text>
</comment>
<dbReference type="GO" id="GO:0016020">
    <property type="term" value="C:membrane"/>
    <property type="evidence" value="ECO:0007669"/>
    <property type="project" value="TreeGrafter"/>
</dbReference>
<protein>
    <submittedName>
        <fullName evidence="4">SDR family NAD(P)-dependent oxidoreductase</fullName>
    </submittedName>
</protein>
<dbReference type="SUPFAM" id="SSF51735">
    <property type="entry name" value="NAD(P)-binding Rossmann-fold domains"/>
    <property type="match status" value="1"/>
</dbReference>
<dbReference type="RefSeq" id="WP_160905488.1">
    <property type="nucleotide sequence ID" value="NZ_WVHS01000001.1"/>
</dbReference>
<dbReference type="Pfam" id="PF00106">
    <property type="entry name" value="adh_short"/>
    <property type="match status" value="1"/>
</dbReference>
<dbReference type="PANTHER" id="PTHR44196:SF1">
    <property type="entry name" value="DEHYDROGENASE_REDUCTASE SDR FAMILY MEMBER 7B"/>
    <property type="match status" value="1"/>
</dbReference>
<accession>A0A7K1XU66</accession>
<evidence type="ECO:0000313" key="4">
    <source>
        <dbReference type="EMBL" id="MXV14522.1"/>
    </source>
</evidence>
<name>A0A7K1XU66_9SPHI</name>
<dbReference type="CDD" id="cd05233">
    <property type="entry name" value="SDR_c"/>
    <property type="match status" value="1"/>
</dbReference>
<dbReference type="FunFam" id="3.40.50.720:FF:000084">
    <property type="entry name" value="Short-chain dehydrogenase reductase"/>
    <property type="match status" value="1"/>
</dbReference>
<comment type="caution">
    <text evidence="4">The sequence shown here is derived from an EMBL/GenBank/DDBJ whole genome shotgun (WGS) entry which is preliminary data.</text>
</comment>
<keyword evidence="2" id="KW-0560">Oxidoreductase</keyword>
<dbReference type="PRINTS" id="PR00080">
    <property type="entry name" value="SDRFAMILY"/>
</dbReference>
<keyword evidence="5" id="KW-1185">Reference proteome</keyword>
<dbReference type="AlphaFoldDB" id="A0A7K1XU66"/>
<dbReference type="Proteomes" id="UP000451233">
    <property type="component" value="Unassembled WGS sequence"/>
</dbReference>
<dbReference type="EMBL" id="WVHS01000001">
    <property type="protein sequence ID" value="MXV14522.1"/>
    <property type="molecule type" value="Genomic_DNA"/>
</dbReference>
<dbReference type="Gene3D" id="3.40.50.720">
    <property type="entry name" value="NAD(P)-binding Rossmann-like Domain"/>
    <property type="match status" value="1"/>
</dbReference>
<dbReference type="InterPro" id="IPR036291">
    <property type="entry name" value="NAD(P)-bd_dom_sf"/>
</dbReference>
<dbReference type="GO" id="GO:0016491">
    <property type="term" value="F:oxidoreductase activity"/>
    <property type="evidence" value="ECO:0007669"/>
    <property type="project" value="UniProtKB-KW"/>
</dbReference>
<organism evidence="4 5">
    <name type="scientific">Hufsiella ginkgonis</name>
    <dbReference type="NCBI Taxonomy" id="2695274"/>
    <lineage>
        <taxon>Bacteria</taxon>
        <taxon>Pseudomonadati</taxon>
        <taxon>Bacteroidota</taxon>
        <taxon>Sphingobacteriia</taxon>
        <taxon>Sphingobacteriales</taxon>
        <taxon>Sphingobacteriaceae</taxon>
        <taxon>Hufsiella</taxon>
    </lineage>
</organism>
<evidence type="ECO:0000256" key="3">
    <source>
        <dbReference type="RuleBase" id="RU000363"/>
    </source>
</evidence>
<gene>
    <name evidence="4" type="ORF">GS398_04365</name>
</gene>